<dbReference type="PANTHER" id="PTHR30576:SF21">
    <property type="entry name" value="UDP-GLUCOSE:UNDECAPRENYL-PHOSPHATE GLUCOSE-1-PHOSPHATE TRANSFERASE"/>
    <property type="match status" value="1"/>
</dbReference>
<evidence type="ECO:0000259" key="9">
    <source>
        <dbReference type="Pfam" id="PF02397"/>
    </source>
</evidence>
<dbReference type="NCBIfam" id="TIGR03023">
    <property type="entry name" value="WcaJ_sugtrans"/>
    <property type="match status" value="1"/>
</dbReference>
<dbReference type="Pfam" id="PF02397">
    <property type="entry name" value="Bac_transf"/>
    <property type="match status" value="1"/>
</dbReference>
<dbReference type="InterPro" id="IPR003362">
    <property type="entry name" value="Bact_transf"/>
</dbReference>
<dbReference type="NCBIfam" id="TIGR03025">
    <property type="entry name" value="EPS_sugtrans"/>
    <property type="match status" value="1"/>
</dbReference>
<dbReference type="GO" id="GO:0009242">
    <property type="term" value="P:colanic acid biosynthetic process"/>
    <property type="evidence" value="ECO:0007669"/>
    <property type="project" value="TreeGrafter"/>
</dbReference>
<protein>
    <submittedName>
        <fullName evidence="10">Undecaprenyl-phosphate glucose phosphotransferase</fullName>
        <ecNumber evidence="10">2.7.8.31</ecNumber>
    </submittedName>
</protein>
<gene>
    <name evidence="10" type="ORF">DRB17_08585</name>
</gene>
<keyword evidence="6 8" id="KW-0472">Membrane</keyword>
<evidence type="ECO:0000313" key="11">
    <source>
        <dbReference type="Proteomes" id="UP000253941"/>
    </source>
</evidence>
<name>A0A369TAH5_9PROT</name>
<dbReference type="Proteomes" id="UP000253941">
    <property type="component" value="Unassembled WGS sequence"/>
</dbReference>
<evidence type="ECO:0000256" key="7">
    <source>
        <dbReference type="ARBA" id="ARBA00023169"/>
    </source>
</evidence>
<accession>A0A369TAH5</accession>
<evidence type="ECO:0000256" key="2">
    <source>
        <dbReference type="ARBA" id="ARBA00006464"/>
    </source>
</evidence>
<evidence type="ECO:0000256" key="5">
    <source>
        <dbReference type="ARBA" id="ARBA00022989"/>
    </source>
</evidence>
<keyword evidence="4 8" id="KW-0812">Transmembrane</keyword>
<comment type="similarity">
    <text evidence="2">Belongs to the bacterial sugar transferase family.</text>
</comment>
<comment type="subcellular location">
    <subcellularLocation>
        <location evidence="1">Membrane</location>
        <topology evidence="1">Multi-pass membrane protein</topology>
    </subcellularLocation>
</comment>
<feature type="domain" description="Bacterial sugar transferase" evidence="9">
    <location>
        <begin position="307"/>
        <end position="491"/>
    </location>
</feature>
<evidence type="ECO:0000256" key="8">
    <source>
        <dbReference type="SAM" id="Phobius"/>
    </source>
</evidence>
<keyword evidence="7" id="KW-0270">Exopolysaccharide synthesis</keyword>
<feature type="transmembrane region" description="Helical" evidence="8">
    <location>
        <begin position="43"/>
        <end position="62"/>
    </location>
</feature>
<evidence type="ECO:0000256" key="1">
    <source>
        <dbReference type="ARBA" id="ARBA00004141"/>
    </source>
</evidence>
<dbReference type="EC" id="2.7.8.31" evidence="10"/>
<comment type="caution">
    <text evidence="10">The sequence shown here is derived from an EMBL/GenBank/DDBJ whole genome shotgun (WGS) entry which is preliminary data.</text>
</comment>
<dbReference type="EMBL" id="QPMH01000006">
    <property type="protein sequence ID" value="RDD62278.1"/>
    <property type="molecule type" value="Genomic_DNA"/>
</dbReference>
<evidence type="ECO:0000313" key="10">
    <source>
        <dbReference type="EMBL" id="RDD62278.1"/>
    </source>
</evidence>
<keyword evidence="3 10" id="KW-0808">Transferase</keyword>
<dbReference type="InterPro" id="IPR017475">
    <property type="entry name" value="EPS_sugar_tfrase"/>
</dbReference>
<feature type="transmembrane region" description="Helical" evidence="8">
    <location>
        <begin position="312"/>
        <end position="333"/>
    </location>
</feature>
<keyword evidence="5 8" id="KW-1133">Transmembrane helix</keyword>
<dbReference type="AlphaFoldDB" id="A0A369TAH5"/>
<dbReference type="GO" id="GO:0089702">
    <property type="term" value="F:undecaprenyl-phosphate glucose phosphotransferase activity"/>
    <property type="evidence" value="ECO:0007669"/>
    <property type="project" value="UniProtKB-EC"/>
</dbReference>
<feature type="transmembrane region" description="Helical" evidence="8">
    <location>
        <begin position="142"/>
        <end position="164"/>
    </location>
</feature>
<dbReference type="InterPro" id="IPR017473">
    <property type="entry name" value="Undecaprenyl-P_gluc_Ptfrase"/>
</dbReference>
<feature type="transmembrane region" description="Helical" evidence="8">
    <location>
        <begin position="108"/>
        <end position="130"/>
    </location>
</feature>
<organism evidence="10 11">
    <name type="scientific">Ferruginivarius sediminum</name>
    <dbReference type="NCBI Taxonomy" id="2661937"/>
    <lineage>
        <taxon>Bacteria</taxon>
        <taxon>Pseudomonadati</taxon>
        <taxon>Pseudomonadota</taxon>
        <taxon>Alphaproteobacteria</taxon>
        <taxon>Rhodospirillales</taxon>
        <taxon>Rhodospirillaceae</taxon>
        <taxon>Ferruginivarius</taxon>
    </lineage>
</organism>
<evidence type="ECO:0000256" key="6">
    <source>
        <dbReference type="ARBA" id="ARBA00023136"/>
    </source>
</evidence>
<dbReference type="Pfam" id="PF13727">
    <property type="entry name" value="CoA_binding_3"/>
    <property type="match status" value="1"/>
</dbReference>
<reference evidence="10 11" key="1">
    <citation type="submission" date="2018-07" db="EMBL/GenBank/DDBJ databases">
        <title>Venubactetium sediminum gen. nov., sp. nov., isolated from a marine solar saltern.</title>
        <authorList>
            <person name="Wang S."/>
        </authorList>
    </citation>
    <scope>NUCLEOTIDE SEQUENCE [LARGE SCALE GENOMIC DNA]</scope>
    <source>
        <strain evidence="10 11">WD2A32</strain>
    </source>
</reference>
<proteinExistence type="inferred from homology"/>
<dbReference type="GO" id="GO:0000271">
    <property type="term" value="P:polysaccharide biosynthetic process"/>
    <property type="evidence" value="ECO:0007669"/>
    <property type="project" value="UniProtKB-KW"/>
</dbReference>
<feature type="transmembrane region" description="Helical" evidence="8">
    <location>
        <begin position="74"/>
        <end position="96"/>
    </location>
</feature>
<keyword evidence="11" id="KW-1185">Reference proteome</keyword>
<sequence>MRDFPVTRMGWPCRGVQGVSTRQAVYPKSGTVQQQAIRSSRSVLYRTVVAGDLLVLLAFAVLGEWARWQVRPDLGLAFVPVIVTVLAASCIFVLLASGEARLVERPRAARRAAVNWTLAFAAVSPLAYVMKGDVAEATLDMASWYALSLAGLVGWRTLVSEALLRVPRFRSRLAERVALVVYDDAERAVDWIARVEGATRGNARVVALAAPGHDATVPGVAQAETIGDLVMRCDEYGVDRILVAAPDIPGRELAHRLQPLRCCAVEVDAVANGYDPDIARWPAVSFAGIPAVRLVTRPLSDTQVFVKRVEDIVLSCLALLFLAPVMLAIAAVVKLGSPGPVLFRQNRHGFNHACFKVWKFRTMYVDTSGSKDVPQARQNDPRVTRIGRFLRRTSLDELPQLFNVLLGEMSIVGPRPHAVEHNEFYGPLIENYMARHRVKPGITGWAQVHGWRGETAYLEKMKARIDYDVWYVDNWSVILDLKIIVMTFSVLWHPNAY</sequence>
<dbReference type="PANTHER" id="PTHR30576">
    <property type="entry name" value="COLANIC BIOSYNTHESIS UDP-GLUCOSE LIPID CARRIER TRANSFERASE"/>
    <property type="match status" value="1"/>
</dbReference>
<dbReference type="GO" id="GO:0016020">
    <property type="term" value="C:membrane"/>
    <property type="evidence" value="ECO:0007669"/>
    <property type="project" value="UniProtKB-SubCell"/>
</dbReference>
<evidence type="ECO:0000256" key="4">
    <source>
        <dbReference type="ARBA" id="ARBA00022692"/>
    </source>
</evidence>
<evidence type="ECO:0000256" key="3">
    <source>
        <dbReference type="ARBA" id="ARBA00022679"/>
    </source>
</evidence>